<accession>A0A1I2RDX2</accession>
<feature type="transmembrane region" description="Helical" evidence="1">
    <location>
        <begin position="20"/>
        <end position="40"/>
    </location>
</feature>
<evidence type="ECO:0000313" key="2">
    <source>
        <dbReference type="EMBL" id="SFG38738.1"/>
    </source>
</evidence>
<keyword evidence="1" id="KW-1133">Transmembrane helix</keyword>
<sequence length="104" mass="10925">MIAGRLMPCGERGISEPMMNFVFGTVAGALLASLVTIVAVRQPSVQARLGLFPVSTAPILPAARTPGPASDLHAEAPKFCPAARGGVGKADMLFDHRRFWLVAP</sequence>
<gene>
    <name evidence="2" type="ORF">SAMN05192565_102265</name>
</gene>
<keyword evidence="1" id="KW-0812">Transmembrane</keyword>
<proteinExistence type="predicted"/>
<dbReference type="Proteomes" id="UP000199229">
    <property type="component" value="Unassembled WGS sequence"/>
</dbReference>
<evidence type="ECO:0000256" key="1">
    <source>
        <dbReference type="SAM" id="Phobius"/>
    </source>
</evidence>
<keyword evidence="1" id="KW-0472">Membrane</keyword>
<organism evidence="2 3">
    <name type="scientific">Methylobacterium gossipiicola</name>
    <dbReference type="NCBI Taxonomy" id="582675"/>
    <lineage>
        <taxon>Bacteria</taxon>
        <taxon>Pseudomonadati</taxon>
        <taxon>Pseudomonadota</taxon>
        <taxon>Alphaproteobacteria</taxon>
        <taxon>Hyphomicrobiales</taxon>
        <taxon>Methylobacteriaceae</taxon>
        <taxon>Methylobacterium</taxon>
    </lineage>
</organism>
<protein>
    <submittedName>
        <fullName evidence="2">Uncharacterized protein</fullName>
    </submittedName>
</protein>
<reference evidence="3" key="1">
    <citation type="submission" date="2016-10" db="EMBL/GenBank/DDBJ databases">
        <authorList>
            <person name="Varghese N."/>
            <person name="Submissions S."/>
        </authorList>
    </citation>
    <scope>NUCLEOTIDE SEQUENCE [LARGE SCALE GENOMIC DNA]</scope>
    <source>
        <strain evidence="3">Gh-105</strain>
    </source>
</reference>
<keyword evidence="3" id="KW-1185">Reference proteome</keyword>
<evidence type="ECO:0000313" key="3">
    <source>
        <dbReference type="Proteomes" id="UP000199229"/>
    </source>
</evidence>
<dbReference type="AlphaFoldDB" id="A0A1I2RDX2"/>
<dbReference type="EMBL" id="FOPM01000002">
    <property type="protein sequence ID" value="SFG38738.1"/>
    <property type="molecule type" value="Genomic_DNA"/>
</dbReference>
<name>A0A1I2RDX2_9HYPH</name>